<sequence>MSHDPVQTVTDLDTAHAIRNTLTRIGCTFEELRDWAQTWDYPTVRHKMAWYAIGPYYDQRDHFTNLLEAP</sequence>
<protein>
    <submittedName>
        <fullName evidence="1">Uncharacterized protein</fullName>
    </submittedName>
</protein>
<dbReference type="RefSeq" id="WP_011210491.1">
    <property type="nucleotide sequence ID" value="NC_006361.1"/>
</dbReference>
<accession>Q5YSN5</accession>
<reference evidence="1 2" key="1">
    <citation type="journal article" date="2004" name="Proc. Natl. Acad. Sci. U.S.A.">
        <title>The complete genomic sequence of Nocardia farcinica IFM 10152.</title>
        <authorList>
            <person name="Ishikawa J."/>
            <person name="Yamashita A."/>
            <person name="Mikami Y."/>
            <person name="Hoshino Y."/>
            <person name="Kurita H."/>
            <person name="Hotta K."/>
            <person name="Shiba T."/>
            <person name="Hattori M."/>
        </authorList>
    </citation>
    <scope>NUCLEOTIDE SEQUENCE [LARGE SCALE GENOMIC DNA]</scope>
    <source>
        <strain evidence="1 2">IFM 10152</strain>
    </source>
</reference>
<dbReference type="HOGENOM" id="CLU_2753836_0_0_11"/>
<dbReference type="GeneID" id="61134634"/>
<evidence type="ECO:0000313" key="1">
    <source>
        <dbReference type="EMBL" id="BAD58806.1"/>
    </source>
</evidence>
<name>Q5YSN5_NOCFA</name>
<dbReference type="OrthoDB" id="4570641at2"/>
<dbReference type="Proteomes" id="UP000006820">
    <property type="component" value="Chromosome"/>
</dbReference>
<gene>
    <name evidence="1" type="ordered locus">NFA_39580</name>
</gene>
<dbReference type="KEGG" id="nfa:NFA_39580"/>
<dbReference type="STRING" id="247156.NFA_39580"/>
<dbReference type="EMBL" id="AP006618">
    <property type="protein sequence ID" value="BAD58806.1"/>
    <property type="molecule type" value="Genomic_DNA"/>
</dbReference>
<keyword evidence="2" id="KW-1185">Reference proteome</keyword>
<organism evidence="1 2">
    <name type="scientific">Nocardia farcinica (strain IFM 10152)</name>
    <dbReference type="NCBI Taxonomy" id="247156"/>
    <lineage>
        <taxon>Bacteria</taxon>
        <taxon>Bacillati</taxon>
        <taxon>Actinomycetota</taxon>
        <taxon>Actinomycetes</taxon>
        <taxon>Mycobacteriales</taxon>
        <taxon>Nocardiaceae</taxon>
        <taxon>Nocardia</taxon>
    </lineage>
</organism>
<proteinExistence type="predicted"/>
<evidence type="ECO:0000313" key="2">
    <source>
        <dbReference type="Proteomes" id="UP000006820"/>
    </source>
</evidence>
<dbReference type="AlphaFoldDB" id="Q5YSN5"/>